<organism evidence="1 3">
    <name type="scientific">Tepidimonas ignava</name>
    <dbReference type="NCBI Taxonomy" id="114249"/>
    <lineage>
        <taxon>Bacteria</taxon>
        <taxon>Pseudomonadati</taxon>
        <taxon>Pseudomonadota</taxon>
        <taxon>Betaproteobacteria</taxon>
        <taxon>Burkholderiales</taxon>
        <taxon>Tepidimonas</taxon>
    </lineage>
</organism>
<sequence>MPAMAISDRIKGDALPAFGSSSAIERMLARFGWLAGGDYDDLLQQIGIGRTKLRALLADDEISAAVETRRHACINTPWRVEHPQSRARAFLTEALEPHAHAIMTAAWDAVLFGYAVQEVVLQEQGGRIGIAQTVACPFEWFAVKPDGTLWWRDDQKPAEGGFILAVHEPSLRKPMGEALLAKAYWPWFFRTHGWRMWAKFLEQAAVPLMYGTTDAADKQPLLDLLRTLSSGPVAVINNTDTLKALDQPGNSPNKFAEFETAICRRIQRLILGQTLTSGTDGGSGNRALGEVHERVRDEKRRADVRLVTRALQQVADILADVNGLPRGTIVLEDQHGLEMERAQRDEILVKAGMLRFTRAYLEEKYGLESDDFEELPAAEAAAIADVGAGGIGRASQPSETAASLVTLADKRADSTKPDRRRFTAAQQAVEDEIERTLVNLGGGPIAPGAIASAIRAAKDPEDLMERLAVVLADADDRTFRQTLERAMFAAEIMGYAAAQREALSDGVKNG</sequence>
<evidence type="ECO:0000313" key="1">
    <source>
        <dbReference type="EMBL" id="TCS94107.1"/>
    </source>
</evidence>
<protein>
    <submittedName>
        <fullName evidence="1">Phage gp29-like protein</fullName>
    </submittedName>
</protein>
<name>A0A4V2UV25_9BURK</name>
<dbReference type="EMBL" id="VJNC01000020">
    <property type="protein sequence ID" value="TSE18933.1"/>
    <property type="molecule type" value="Genomic_DNA"/>
</dbReference>
<dbReference type="AlphaFoldDB" id="A0A4V2UV25"/>
<gene>
    <name evidence="1" type="ORF">EDC36_12029</name>
    <name evidence="2" type="ORF">Tigna_02380</name>
</gene>
<dbReference type="Pfam" id="PF06074">
    <property type="entry name" value="Portal_Mu"/>
    <property type="match status" value="1"/>
</dbReference>
<keyword evidence="4" id="KW-1185">Reference proteome</keyword>
<dbReference type="EMBL" id="SMAH01000020">
    <property type="protein sequence ID" value="TCS94107.1"/>
    <property type="molecule type" value="Genomic_DNA"/>
</dbReference>
<evidence type="ECO:0000313" key="4">
    <source>
        <dbReference type="Proteomes" id="UP000315577"/>
    </source>
</evidence>
<dbReference type="Proteomes" id="UP000315577">
    <property type="component" value="Unassembled WGS sequence"/>
</dbReference>
<comment type="caution">
    <text evidence="1">The sequence shown here is derived from an EMBL/GenBank/DDBJ whole genome shotgun (WGS) entry which is preliminary data.</text>
</comment>
<reference evidence="2 4" key="2">
    <citation type="submission" date="2019-07" db="EMBL/GenBank/DDBJ databases">
        <title>Tepidimonas ignava SPS-1037 draft genome.</title>
        <authorList>
            <person name="Da Costa M.S."/>
            <person name="Froufe H.J.C."/>
            <person name="Egas C."/>
            <person name="Albuquerque L."/>
        </authorList>
    </citation>
    <scope>NUCLEOTIDE SEQUENCE [LARGE SCALE GENOMIC DNA]</scope>
    <source>
        <strain evidence="2 4">SPS-1037</strain>
    </source>
</reference>
<dbReference type="InterPro" id="IPR009279">
    <property type="entry name" value="Portal_Mu"/>
</dbReference>
<evidence type="ECO:0000313" key="3">
    <source>
        <dbReference type="Proteomes" id="UP000295536"/>
    </source>
</evidence>
<reference evidence="1 3" key="1">
    <citation type="submission" date="2019-03" db="EMBL/GenBank/DDBJ databases">
        <title>Genomic Encyclopedia of Type Strains, Phase IV (KMG-IV): sequencing the most valuable type-strain genomes for metagenomic binning, comparative biology and taxonomic classification.</title>
        <authorList>
            <person name="Goeker M."/>
        </authorList>
    </citation>
    <scope>NUCLEOTIDE SEQUENCE [LARGE SCALE GENOMIC DNA]</scope>
    <source>
        <strain evidence="1 3">DSM 12034</strain>
    </source>
</reference>
<proteinExistence type="predicted"/>
<accession>A0A4V2UV25</accession>
<evidence type="ECO:0000313" key="2">
    <source>
        <dbReference type="EMBL" id="TSE18933.1"/>
    </source>
</evidence>
<dbReference type="Proteomes" id="UP000295536">
    <property type="component" value="Unassembled WGS sequence"/>
</dbReference>